<dbReference type="PANTHER" id="PTHR23120">
    <property type="entry name" value="MAESTRO-RELATED HEAT DOMAIN-CONTAINING"/>
    <property type="match status" value="1"/>
</dbReference>
<name>A0A6J0X0N6_ODOVR</name>
<dbReference type="RefSeq" id="XP_020742466.2">
    <property type="nucleotide sequence ID" value="XM_020886807.2"/>
</dbReference>
<feature type="domain" description="Maestro/Maestro-like HEAT-repeats" evidence="3">
    <location>
        <begin position="521"/>
        <end position="770"/>
    </location>
</feature>
<dbReference type="AlphaFoldDB" id="A0A6J0X0N6"/>
<evidence type="ECO:0000313" key="5">
    <source>
        <dbReference type="RefSeq" id="XP_020742466.2"/>
    </source>
</evidence>
<feature type="domain" description="Maestro-like HEAT-repeats" evidence="2">
    <location>
        <begin position="120"/>
        <end position="334"/>
    </location>
</feature>
<keyword evidence="4" id="KW-1185">Reference proteome</keyword>
<keyword evidence="1" id="KW-0677">Repeat</keyword>
<dbReference type="GeneID" id="110133073"/>
<gene>
    <name evidence="5" type="primary">MROH9</name>
</gene>
<dbReference type="Pfam" id="PF23227">
    <property type="entry name" value="HEAT_MROH2B_C"/>
    <property type="match status" value="1"/>
</dbReference>
<dbReference type="InterPro" id="IPR016024">
    <property type="entry name" value="ARM-type_fold"/>
</dbReference>
<evidence type="ECO:0000259" key="2">
    <source>
        <dbReference type="Pfam" id="PF21047"/>
    </source>
</evidence>
<sequence>MSSRITKAVSNLHILQSSVKWHHMEHSATSLWDTYSGLISNQAMILALNSSFVDPVLQFETQLKIINSSFKMAFAVTNLDEVREIRMNEDDEDDIESLYRTILNLFEDTLLILVSKDVYKLQILKASVNAPCLGVLAAELSLLCSHSDPSITQQAFVGMYHLLCIAKCQSEGTAKSKNKKYDKPENHCIQPSSSGTEFLPKNLQKDKSKIAQSVGKTLLPPLLTDFVWSLLMKLSVPDQTIASEAATILTLTLECNAHKVTMVSKIVDTIYKQLCGDDSPILREAMLRVITLLTRTSPKKVIFQLMDYPVPADDILILMWYAAGAESSVVPHVLKTILLILKGKPREMEKITERKHFSLNATNMMPVAASQALCTLLPLGPYKKAVAQFFPQLLMALMLQLFYSSNLRLMTEDRPFYARDALRVLLNCSGLQEVDTALNRKNCWNQFSQVLFHHHGVYLVAKTLSEYKFPQFPETLHYLYKLAVEGPRRSEDSVITITFLTELLNNFFKDPFPEKFLVLFRNWVNDPDPAVCKLSLQKIASMAPVINEIENVCSLLTSILDAFLSKDTTVIIRALITLRKLLDRLDKVTYSSLFTRIASSYCPLMDHANGGIRSMAIHHFGQLLMDMSQYTWMLNDVVNAGLVPLILFLEDTEERVVKACKYTLEICASELKWSTLYFLKDEYYNFELVVLNICNNFLISHQKYITDLISETLGFLESSRRYLKRGSVILLGYLAKLGGHLLLRDEIDVMIEAIDRVIRDEDPVIRELAEITNKIFLEIAHKLTTSTIKQSFQRLFNFIYLKKLKLLYNYNLTKNLTGSPMGIKEIRSDKEAIISDHYEDGLVKNEGFPSALEHSSEEK</sequence>
<reference evidence="5" key="2">
    <citation type="submission" date="2025-08" db="UniProtKB">
        <authorList>
            <consortium name="RefSeq"/>
        </authorList>
    </citation>
    <scope>IDENTIFICATION</scope>
    <source>
        <tissue evidence="5">Tongue muscle</tissue>
    </source>
</reference>
<dbReference type="Proteomes" id="UP001652640">
    <property type="component" value="Chromosome 11"/>
</dbReference>
<dbReference type="InterPro" id="IPR011989">
    <property type="entry name" value="ARM-like"/>
</dbReference>
<evidence type="ECO:0000259" key="3">
    <source>
        <dbReference type="Pfam" id="PF23227"/>
    </source>
</evidence>
<dbReference type="GO" id="GO:0005737">
    <property type="term" value="C:cytoplasm"/>
    <property type="evidence" value="ECO:0007669"/>
    <property type="project" value="TreeGrafter"/>
</dbReference>
<dbReference type="InterPro" id="IPR055406">
    <property type="entry name" value="HEAT_Maestro"/>
</dbReference>
<dbReference type="SUPFAM" id="SSF48371">
    <property type="entry name" value="ARM repeat"/>
    <property type="match status" value="1"/>
</dbReference>
<reference evidence="4" key="1">
    <citation type="journal article" date="2022" name="J. Hered.">
        <title>A De Novo Chromosome-Level Genome Assembly of the White-Tailed Deer, Odocoileus Virginianus.</title>
        <authorList>
            <person name="London E.W."/>
            <person name="Roca A.L."/>
            <person name="Novakofski J.E."/>
            <person name="Mateus-Pinilla N.E."/>
        </authorList>
    </citation>
    <scope>NUCLEOTIDE SEQUENCE [LARGE SCALE GENOMIC DNA]</scope>
</reference>
<evidence type="ECO:0000256" key="1">
    <source>
        <dbReference type="ARBA" id="ARBA00022737"/>
    </source>
</evidence>
<dbReference type="Pfam" id="PF21047">
    <property type="entry name" value="HEAT_Maestro"/>
    <property type="match status" value="1"/>
</dbReference>
<proteinExistence type="predicted"/>
<dbReference type="PANTHER" id="PTHR23120:SF5">
    <property type="entry name" value="MAESTRO HEAT-LIKE REPEAT FAMILY MEMBER 9"/>
    <property type="match status" value="1"/>
</dbReference>
<evidence type="ECO:0000313" key="4">
    <source>
        <dbReference type="Proteomes" id="UP001652640"/>
    </source>
</evidence>
<protein>
    <submittedName>
        <fullName evidence="5">Maestro heat-like repeat-containing protein family member 9 isoform X2</fullName>
    </submittedName>
</protein>
<accession>A0A6J0X0N6</accession>
<dbReference type="Gene3D" id="1.25.10.10">
    <property type="entry name" value="Leucine-rich Repeat Variant"/>
    <property type="match status" value="1"/>
</dbReference>
<dbReference type="InterPro" id="IPR045206">
    <property type="entry name" value="Maestro_heat-like_prot"/>
</dbReference>
<organism evidence="4 5">
    <name type="scientific">Odocoileus virginianus</name>
    <name type="common">White-tailed deer</name>
    <dbReference type="NCBI Taxonomy" id="9874"/>
    <lineage>
        <taxon>Eukaryota</taxon>
        <taxon>Metazoa</taxon>
        <taxon>Chordata</taxon>
        <taxon>Craniata</taxon>
        <taxon>Vertebrata</taxon>
        <taxon>Euteleostomi</taxon>
        <taxon>Mammalia</taxon>
        <taxon>Eutheria</taxon>
        <taxon>Laurasiatheria</taxon>
        <taxon>Artiodactyla</taxon>
        <taxon>Ruminantia</taxon>
        <taxon>Pecora</taxon>
        <taxon>Cervidae</taxon>
        <taxon>Odocoileinae</taxon>
        <taxon>Odocoileus</taxon>
    </lineage>
</organism>
<dbReference type="InterPro" id="IPR048465">
    <property type="entry name" value="Maestro-like_HEAT"/>
</dbReference>